<gene>
    <name evidence="2" type="ORF">CGC50_10560</name>
</gene>
<sequence length="240" mass="27706">MRKAKYGSYVIGLWFVLLIVACHHQREKIITLQEAEEKVLSLPLTQKINEYIDKFSHGKHGVSILSDSLLIDNKYFYELQIGYNSPIRYETYYTLYVNKSNEEDIRIMEPISGEIIPLSQWREDTSSYENPSEEVSDNLSCDELLTQIVQSSNITLIVKPSDCYVVQDRVEKDAIYAGVYTPTEGESNTMVLAWIKYNVREAKLYDITKDPDQPIELDFDKKVPVGYDFESQCGANSQRE</sequence>
<accession>A0A250FRC9</accession>
<dbReference type="AlphaFoldDB" id="A0A250FRC9"/>
<evidence type="ECO:0008006" key="4">
    <source>
        <dbReference type="Google" id="ProtNLM"/>
    </source>
</evidence>
<keyword evidence="1" id="KW-0812">Transmembrane</keyword>
<dbReference type="RefSeq" id="WP_095910791.1">
    <property type="nucleotide sequence ID" value="NZ_CP022386.1"/>
</dbReference>
<keyword evidence="1" id="KW-1133">Transmembrane helix</keyword>
<organism evidence="2 3">
    <name type="scientific">Capnocytophaga gingivalis</name>
    <dbReference type="NCBI Taxonomy" id="1017"/>
    <lineage>
        <taxon>Bacteria</taxon>
        <taxon>Pseudomonadati</taxon>
        <taxon>Bacteroidota</taxon>
        <taxon>Flavobacteriia</taxon>
        <taxon>Flavobacteriales</taxon>
        <taxon>Flavobacteriaceae</taxon>
        <taxon>Capnocytophaga</taxon>
    </lineage>
</organism>
<evidence type="ECO:0000313" key="2">
    <source>
        <dbReference type="EMBL" id="ATA87551.1"/>
    </source>
</evidence>
<evidence type="ECO:0000313" key="3">
    <source>
        <dbReference type="Proteomes" id="UP000217250"/>
    </source>
</evidence>
<dbReference type="Proteomes" id="UP000217250">
    <property type="component" value="Chromosome"/>
</dbReference>
<reference evidence="3" key="1">
    <citation type="submission" date="2017-06" db="EMBL/GenBank/DDBJ databases">
        <title>Capnocytophaga spp. assemblies.</title>
        <authorList>
            <person name="Gulvik C.A."/>
        </authorList>
    </citation>
    <scope>NUCLEOTIDE SEQUENCE [LARGE SCALE GENOMIC DNA]</scope>
    <source>
        <strain evidence="3">H1496</strain>
    </source>
</reference>
<dbReference type="GeneID" id="84808992"/>
<evidence type="ECO:0000256" key="1">
    <source>
        <dbReference type="SAM" id="Phobius"/>
    </source>
</evidence>
<dbReference type="OrthoDB" id="7059836at2"/>
<protein>
    <recommendedName>
        <fullName evidence="4">Lipoprotein</fullName>
    </recommendedName>
</protein>
<dbReference type="EMBL" id="CP022386">
    <property type="protein sequence ID" value="ATA87551.1"/>
    <property type="molecule type" value="Genomic_DNA"/>
</dbReference>
<dbReference type="KEGG" id="cgh:CGC50_10560"/>
<proteinExistence type="predicted"/>
<keyword evidence="1" id="KW-0472">Membrane</keyword>
<name>A0A250FRC9_9FLAO</name>
<feature type="transmembrane region" description="Helical" evidence="1">
    <location>
        <begin position="6"/>
        <end position="23"/>
    </location>
</feature>
<dbReference type="PROSITE" id="PS51257">
    <property type="entry name" value="PROKAR_LIPOPROTEIN"/>
    <property type="match status" value="1"/>
</dbReference>